<organism evidence="1 2">
    <name type="scientific">Daphnia magna</name>
    <dbReference type="NCBI Taxonomy" id="35525"/>
    <lineage>
        <taxon>Eukaryota</taxon>
        <taxon>Metazoa</taxon>
        <taxon>Ecdysozoa</taxon>
        <taxon>Arthropoda</taxon>
        <taxon>Crustacea</taxon>
        <taxon>Branchiopoda</taxon>
        <taxon>Diplostraca</taxon>
        <taxon>Cladocera</taxon>
        <taxon>Anomopoda</taxon>
        <taxon>Daphniidae</taxon>
        <taxon>Daphnia</taxon>
    </lineage>
</organism>
<dbReference type="Proteomes" id="UP001234178">
    <property type="component" value="Unassembled WGS sequence"/>
</dbReference>
<evidence type="ECO:0000313" key="2">
    <source>
        <dbReference type="Proteomes" id="UP001234178"/>
    </source>
</evidence>
<evidence type="ECO:0000313" key="1">
    <source>
        <dbReference type="EMBL" id="KAK4009521.1"/>
    </source>
</evidence>
<dbReference type="EMBL" id="JAOYFB010000003">
    <property type="protein sequence ID" value="KAK4009521.1"/>
    <property type="molecule type" value="Genomic_DNA"/>
</dbReference>
<reference evidence="1 2" key="1">
    <citation type="journal article" date="2023" name="Nucleic Acids Res.">
        <title>The hologenome of Daphnia magna reveals possible DNA methylation and microbiome-mediated evolution of the host genome.</title>
        <authorList>
            <person name="Chaturvedi A."/>
            <person name="Li X."/>
            <person name="Dhandapani V."/>
            <person name="Marshall H."/>
            <person name="Kissane S."/>
            <person name="Cuenca-Cambronero M."/>
            <person name="Asole G."/>
            <person name="Calvet F."/>
            <person name="Ruiz-Romero M."/>
            <person name="Marangio P."/>
            <person name="Guigo R."/>
            <person name="Rago D."/>
            <person name="Mirbahai L."/>
            <person name="Eastwood N."/>
            <person name="Colbourne J.K."/>
            <person name="Zhou J."/>
            <person name="Mallon E."/>
            <person name="Orsini L."/>
        </authorList>
    </citation>
    <scope>NUCLEOTIDE SEQUENCE [LARGE SCALE GENOMIC DNA]</scope>
    <source>
        <strain evidence="1">LRV0_1</strain>
    </source>
</reference>
<gene>
    <name evidence="1" type="ORF">OUZ56_018648</name>
</gene>
<accession>A0ABQ9Z9H0</accession>
<keyword evidence="2" id="KW-1185">Reference proteome</keyword>
<comment type="caution">
    <text evidence="1">The sequence shown here is derived from an EMBL/GenBank/DDBJ whole genome shotgun (WGS) entry which is preliminary data.</text>
</comment>
<proteinExistence type="predicted"/>
<protein>
    <submittedName>
        <fullName evidence="1">Uncharacterized protein</fullName>
    </submittedName>
</protein>
<sequence>MLASTAKICRFFKPVDFQHSDNFEIDDEFSDLDSELEQDRISAPMLSTTELSIDIAVSSSEESSEKFCDTMKDKRIPVPEIPDSLEEADFVHTSTVNFSTDPAYWDKTNRSLIAFLVSNEIKSKEPNKDVLQKIVNNEEHFRD</sequence>
<name>A0ABQ9Z9H0_9CRUS</name>